<dbReference type="STRING" id="1120964.GCA_001313265_02367"/>
<sequence length="82" mass="9240">MLRVQNGDQGEFKFPSLPLVLQSMIEENMADQVAYTNFVPNNFLFNRENGDGFNQSVTLVSGDFFELFGYEIPMSNGRHTGA</sequence>
<accession>A0A1H5SC55</accession>
<evidence type="ECO:0000313" key="2">
    <source>
        <dbReference type="Proteomes" id="UP000236736"/>
    </source>
</evidence>
<proteinExistence type="predicted"/>
<organism evidence="1 2">
    <name type="scientific">Algoriphagus boritolerans DSM 17298 = JCM 18970</name>
    <dbReference type="NCBI Taxonomy" id="1120964"/>
    <lineage>
        <taxon>Bacteria</taxon>
        <taxon>Pseudomonadati</taxon>
        <taxon>Bacteroidota</taxon>
        <taxon>Cytophagia</taxon>
        <taxon>Cytophagales</taxon>
        <taxon>Cyclobacteriaceae</taxon>
        <taxon>Algoriphagus</taxon>
    </lineage>
</organism>
<dbReference type="EMBL" id="FNVR01000001">
    <property type="protein sequence ID" value="SEF47367.1"/>
    <property type="molecule type" value="Genomic_DNA"/>
</dbReference>
<name>A0A1H5SC55_9BACT</name>
<protein>
    <submittedName>
        <fullName evidence="1">Uncharacterized protein</fullName>
    </submittedName>
</protein>
<gene>
    <name evidence="1" type="ORF">SAMN03080598_00352</name>
</gene>
<dbReference type="AlphaFoldDB" id="A0A1H5SC55"/>
<dbReference type="Proteomes" id="UP000236736">
    <property type="component" value="Unassembled WGS sequence"/>
</dbReference>
<keyword evidence="2" id="KW-1185">Reference proteome</keyword>
<evidence type="ECO:0000313" key="1">
    <source>
        <dbReference type="EMBL" id="SEF47367.1"/>
    </source>
</evidence>
<reference evidence="2" key="1">
    <citation type="submission" date="2016-10" db="EMBL/GenBank/DDBJ databases">
        <authorList>
            <person name="Varghese N."/>
            <person name="Submissions S."/>
        </authorList>
    </citation>
    <scope>NUCLEOTIDE SEQUENCE [LARGE SCALE GENOMIC DNA]</scope>
    <source>
        <strain evidence="2">DSM 17298</strain>
    </source>
</reference>
<dbReference type="RefSeq" id="WP_103923058.1">
    <property type="nucleotide sequence ID" value="NZ_BBFN01000009.1"/>
</dbReference>